<gene>
    <name evidence="17" type="primary">Grid1_3</name>
    <name evidence="17" type="ORF">NPIL_561931</name>
</gene>
<evidence type="ECO:0000256" key="10">
    <source>
        <dbReference type="ARBA" id="ARBA00023180"/>
    </source>
</evidence>
<evidence type="ECO:0000313" key="18">
    <source>
        <dbReference type="Proteomes" id="UP000887013"/>
    </source>
</evidence>
<dbReference type="PANTHER" id="PTHR42643:SF24">
    <property type="entry name" value="IONOTROPIC RECEPTOR 60A"/>
    <property type="match status" value="1"/>
</dbReference>
<evidence type="ECO:0000256" key="8">
    <source>
        <dbReference type="ARBA" id="ARBA00023136"/>
    </source>
</evidence>
<dbReference type="GO" id="GO:0015276">
    <property type="term" value="F:ligand-gated monoatomic ion channel activity"/>
    <property type="evidence" value="ECO:0007669"/>
    <property type="project" value="InterPro"/>
</dbReference>
<keyword evidence="18" id="KW-1185">Reference proteome</keyword>
<evidence type="ECO:0000256" key="6">
    <source>
        <dbReference type="ARBA" id="ARBA00022989"/>
    </source>
</evidence>
<dbReference type="InterPro" id="IPR052192">
    <property type="entry name" value="Insect_Ionotropic_Sensory_Rcpt"/>
</dbReference>
<comment type="subcellular location">
    <subcellularLocation>
        <location evidence="1">Cell membrane</location>
        <topology evidence="1">Multi-pass membrane protein</topology>
    </subcellularLocation>
</comment>
<feature type="transmembrane region" description="Helical" evidence="15">
    <location>
        <begin position="183"/>
        <end position="207"/>
    </location>
</feature>
<organism evidence="17 18">
    <name type="scientific">Nephila pilipes</name>
    <name type="common">Giant wood spider</name>
    <name type="synonym">Nephila maculata</name>
    <dbReference type="NCBI Taxonomy" id="299642"/>
    <lineage>
        <taxon>Eukaryota</taxon>
        <taxon>Metazoa</taxon>
        <taxon>Ecdysozoa</taxon>
        <taxon>Arthropoda</taxon>
        <taxon>Chelicerata</taxon>
        <taxon>Arachnida</taxon>
        <taxon>Araneae</taxon>
        <taxon>Araneomorphae</taxon>
        <taxon>Entelegynae</taxon>
        <taxon>Araneoidea</taxon>
        <taxon>Nephilidae</taxon>
        <taxon>Nephila</taxon>
    </lineage>
</organism>
<keyword evidence="9 17" id="KW-0675">Receptor</keyword>
<keyword evidence="12" id="KW-0407">Ion channel</keyword>
<feature type="binding site" evidence="13">
    <location>
        <position position="240"/>
    </location>
    <ligand>
        <name>L-glutamate</name>
        <dbReference type="ChEBI" id="CHEBI:29985"/>
    </ligand>
</feature>
<evidence type="ECO:0000256" key="15">
    <source>
        <dbReference type="SAM" id="Phobius"/>
    </source>
</evidence>
<evidence type="ECO:0000256" key="3">
    <source>
        <dbReference type="ARBA" id="ARBA00022448"/>
    </source>
</evidence>
<feature type="binding site" evidence="13">
    <location>
        <position position="88"/>
    </location>
    <ligand>
        <name>L-glutamate</name>
        <dbReference type="ChEBI" id="CHEBI:29985"/>
    </ligand>
</feature>
<evidence type="ECO:0000256" key="1">
    <source>
        <dbReference type="ARBA" id="ARBA00004651"/>
    </source>
</evidence>
<sequence>MNCSSKITVAILPALHVIDFYKSANGTVQFSGYEGRFLETILNSLKFQFDVLIPEDLEWGRLMPNGNWSGIIGMVFRGEADLGVSTLSITKDRLKVVDFTTPYAVEATSFAHRKTGIKSVFAYLYPFYWPVWVTLLSILITLTFLFQCLYGGKQPFAKIFLKLFANILGQAMKLDGDILKFKLLLSCWFIFTSIISFVYSASLLSFLTVPLQAIPIRNFQQLSDAVQKGSHRCFLLKGTSTIPFLLKASHEHLRSLGKTIVSNGWYYNVSDRATGDHISDRNVYILSQVAFDLFYGEPMFRSNIMISEEYLSIWQIAIAVNKEFCFKSKLNTIIERICSGGFLMKYIRDESFKILLEKSKEFFTVHENRQLTVTDMSGAFILLIIGYAVSFFALFVEYTLSRSSNAPS</sequence>
<evidence type="ECO:0000256" key="4">
    <source>
        <dbReference type="ARBA" id="ARBA00022475"/>
    </source>
</evidence>
<keyword evidence="8 15" id="KW-0472">Membrane</keyword>
<evidence type="ECO:0000256" key="5">
    <source>
        <dbReference type="ARBA" id="ARBA00022692"/>
    </source>
</evidence>
<keyword evidence="5 15" id="KW-0812">Transmembrane</keyword>
<evidence type="ECO:0000256" key="13">
    <source>
        <dbReference type="PIRSR" id="PIRSR601508-1"/>
    </source>
</evidence>
<dbReference type="SMART" id="SM00918">
    <property type="entry name" value="Lig_chan-Glu_bd"/>
    <property type="match status" value="1"/>
</dbReference>
<dbReference type="Pfam" id="PF00060">
    <property type="entry name" value="Lig_chan"/>
    <property type="match status" value="1"/>
</dbReference>
<dbReference type="SUPFAM" id="SSF53850">
    <property type="entry name" value="Periplasmic binding protein-like II"/>
    <property type="match status" value="1"/>
</dbReference>
<dbReference type="PRINTS" id="PR00177">
    <property type="entry name" value="NMDARECEPTOR"/>
</dbReference>
<evidence type="ECO:0000256" key="12">
    <source>
        <dbReference type="ARBA" id="ARBA00023303"/>
    </source>
</evidence>
<keyword evidence="3" id="KW-0813">Transport</keyword>
<dbReference type="EMBL" id="BMAW01013746">
    <property type="protein sequence ID" value="GFT35588.1"/>
    <property type="molecule type" value="Genomic_DNA"/>
</dbReference>
<feature type="transmembrane region" description="Helical" evidence="15">
    <location>
        <begin position="127"/>
        <end position="150"/>
    </location>
</feature>
<dbReference type="Gene3D" id="3.40.190.10">
    <property type="entry name" value="Periplasmic binding protein-like II"/>
    <property type="match status" value="1"/>
</dbReference>
<protein>
    <submittedName>
        <fullName evidence="17">Glutamate receptor ionotropic, delta-1</fullName>
    </submittedName>
</protein>
<dbReference type="InterPro" id="IPR001320">
    <property type="entry name" value="Iontro_rcpt_C"/>
</dbReference>
<evidence type="ECO:0000259" key="16">
    <source>
        <dbReference type="SMART" id="SM00918"/>
    </source>
</evidence>
<feature type="binding site" evidence="13">
    <location>
        <position position="93"/>
    </location>
    <ligand>
        <name>L-glutamate</name>
        <dbReference type="ChEBI" id="CHEBI:29985"/>
    </ligand>
</feature>
<reference evidence="17" key="1">
    <citation type="submission" date="2020-08" db="EMBL/GenBank/DDBJ databases">
        <title>Multicomponent nature underlies the extraordinary mechanical properties of spider dragline silk.</title>
        <authorList>
            <person name="Kono N."/>
            <person name="Nakamura H."/>
            <person name="Mori M."/>
            <person name="Yoshida Y."/>
            <person name="Ohtoshi R."/>
            <person name="Malay A.D."/>
            <person name="Moran D.A.P."/>
            <person name="Tomita M."/>
            <person name="Numata K."/>
            <person name="Arakawa K."/>
        </authorList>
    </citation>
    <scope>NUCLEOTIDE SEQUENCE</scope>
</reference>
<accession>A0A8X6NWW7</accession>
<dbReference type="InterPro" id="IPR019594">
    <property type="entry name" value="Glu/Gly-bd"/>
</dbReference>
<evidence type="ECO:0000256" key="14">
    <source>
        <dbReference type="PIRSR" id="PIRSR601508-2"/>
    </source>
</evidence>
<dbReference type="OrthoDB" id="6419173at2759"/>
<evidence type="ECO:0000256" key="11">
    <source>
        <dbReference type="ARBA" id="ARBA00023286"/>
    </source>
</evidence>
<dbReference type="GO" id="GO:0050906">
    <property type="term" value="P:detection of stimulus involved in sensory perception"/>
    <property type="evidence" value="ECO:0007669"/>
    <property type="project" value="UniProtKB-ARBA"/>
</dbReference>
<name>A0A8X6NWW7_NEPPI</name>
<keyword evidence="6 15" id="KW-1133">Transmembrane helix</keyword>
<feature type="transmembrane region" description="Helical" evidence="15">
    <location>
        <begin position="379"/>
        <end position="400"/>
    </location>
</feature>
<dbReference type="Proteomes" id="UP000887013">
    <property type="component" value="Unassembled WGS sequence"/>
</dbReference>
<keyword evidence="4" id="KW-1003">Cell membrane</keyword>
<evidence type="ECO:0000256" key="9">
    <source>
        <dbReference type="ARBA" id="ARBA00023170"/>
    </source>
</evidence>
<evidence type="ECO:0000313" key="17">
    <source>
        <dbReference type="EMBL" id="GFT35588.1"/>
    </source>
</evidence>
<feature type="site" description="Crucial to convey clamshell closure to channel opening" evidence="14">
    <location>
        <position position="216"/>
    </location>
</feature>
<dbReference type="PANTHER" id="PTHR42643">
    <property type="entry name" value="IONOTROPIC RECEPTOR 20A-RELATED"/>
    <property type="match status" value="1"/>
</dbReference>
<dbReference type="GO" id="GO:0038023">
    <property type="term" value="F:signaling receptor activity"/>
    <property type="evidence" value="ECO:0007669"/>
    <property type="project" value="InterPro"/>
</dbReference>
<feature type="domain" description="Ionotropic glutamate receptor L-glutamate and glycine-binding" evidence="16">
    <location>
        <begin position="17"/>
        <end position="77"/>
    </location>
</feature>
<comment type="similarity">
    <text evidence="2">Belongs to the glutamate-gated ion channel (TC 1.A.10.1) family.</text>
</comment>
<proteinExistence type="inferred from homology"/>
<comment type="caution">
    <text evidence="17">The sequence shown here is derived from an EMBL/GenBank/DDBJ whole genome shotgun (WGS) entry which is preliminary data.</text>
</comment>
<dbReference type="GO" id="GO:0005886">
    <property type="term" value="C:plasma membrane"/>
    <property type="evidence" value="ECO:0007669"/>
    <property type="project" value="UniProtKB-SubCell"/>
</dbReference>
<keyword evidence="11" id="KW-1071">Ligand-gated ion channel</keyword>
<keyword evidence="10" id="KW-0325">Glycoprotein</keyword>
<feature type="binding site" evidence="13">
    <location>
        <position position="241"/>
    </location>
    <ligand>
        <name>L-glutamate</name>
        <dbReference type="ChEBI" id="CHEBI:29985"/>
    </ligand>
</feature>
<evidence type="ECO:0000256" key="7">
    <source>
        <dbReference type="ARBA" id="ARBA00023065"/>
    </source>
</evidence>
<keyword evidence="7" id="KW-0406">Ion transport</keyword>
<dbReference type="Pfam" id="PF10613">
    <property type="entry name" value="Lig_chan-Glu_bd"/>
    <property type="match status" value="1"/>
</dbReference>
<dbReference type="InterPro" id="IPR001508">
    <property type="entry name" value="Iono_Glu_rcpt_met"/>
</dbReference>
<dbReference type="Gene3D" id="1.10.287.70">
    <property type="match status" value="1"/>
</dbReference>
<evidence type="ECO:0000256" key="2">
    <source>
        <dbReference type="ARBA" id="ARBA00008685"/>
    </source>
</evidence>
<dbReference type="AlphaFoldDB" id="A0A8X6NWW7"/>